<organism evidence="2 3">
    <name type="scientific">Goodfellowiella coeruleoviolacea</name>
    <dbReference type="NCBI Taxonomy" id="334858"/>
    <lineage>
        <taxon>Bacteria</taxon>
        <taxon>Bacillati</taxon>
        <taxon>Actinomycetota</taxon>
        <taxon>Actinomycetes</taxon>
        <taxon>Pseudonocardiales</taxon>
        <taxon>Pseudonocardiaceae</taxon>
        <taxon>Goodfellowiella</taxon>
    </lineage>
</organism>
<comment type="caution">
    <text evidence="2">The sequence shown here is derived from an EMBL/GenBank/DDBJ whole genome shotgun (WGS) entry which is preliminary data.</text>
</comment>
<comment type="similarity">
    <text evidence="1">Belongs to the cytochrome P450 family.</text>
</comment>
<keyword evidence="3" id="KW-1185">Reference proteome</keyword>
<dbReference type="InterPro" id="IPR001128">
    <property type="entry name" value="Cyt_P450"/>
</dbReference>
<evidence type="ECO:0000313" key="3">
    <source>
        <dbReference type="Proteomes" id="UP001206128"/>
    </source>
</evidence>
<dbReference type="GO" id="GO:0020037">
    <property type="term" value="F:heme binding"/>
    <property type="evidence" value="ECO:0007669"/>
    <property type="project" value="InterPro"/>
</dbReference>
<sequence length="467" mass="52379">MLVVVATAVVVVLVVASLPRWLPTAVIALRERIFASINGDEGIPVPGPLVDVSRFREVYAHPAANGRSRGAALSDLFWYWLAPGPHVHQEHLEPGPRYDEVARTTRQVLAVPKREAEDLARRCAARVLDELPTGRRVLVRLRDVMMPVWAEVYYELVFREPCPPRARDLIVANANDVVTALKCCGLRHMDRRARLTRYLVDRISAGEVPVRLPEWLSTEEKAYYLQGTFFNTAVVQMSEAMTHLLLAIAEHPEVQARLVEHPEDSAYLDHVLDEALRAYPLFGIAHRITSADIVVDEHTTVPSGSVLCFNYADYHNSGFPDPARFDPSRWEGLSAREATHIPFGVTQNRPCPAKGIAPLTMRAVTREVLRRFALASSVSHTRSVPNRGPCLLLPRAAGPAARPTALLALLRVRDRWEDVWRSLVQLVLGSYMVWDARRQRLCQRYFETHRPFGPAPSGPADGCPVRH</sequence>
<dbReference type="SUPFAM" id="SSF48264">
    <property type="entry name" value="Cytochrome P450"/>
    <property type="match status" value="1"/>
</dbReference>
<dbReference type="GO" id="GO:0005506">
    <property type="term" value="F:iron ion binding"/>
    <property type="evidence" value="ECO:0007669"/>
    <property type="project" value="InterPro"/>
</dbReference>
<evidence type="ECO:0000256" key="1">
    <source>
        <dbReference type="ARBA" id="ARBA00010617"/>
    </source>
</evidence>
<dbReference type="GO" id="GO:0016705">
    <property type="term" value="F:oxidoreductase activity, acting on paired donors, with incorporation or reduction of molecular oxygen"/>
    <property type="evidence" value="ECO:0007669"/>
    <property type="project" value="InterPro"/>
</dbReference>
<dbReference type="Proteomes" id="UP001206128">
    <property type="component" value="Unassembled WGS sequence"/>
</dbReference>
<evidence type="ECO:0000313" key="2">
    <source>
        <dbReference type="EMBL" id="MCP2163533.1"/>
    </source>
</evidence>
<dbReference type="CDD" id="cd00302">
    <property type="entry name" value="cytochrome_P450"/>
    <property type="match status" value="1"/>
</dbReference>
<dbReference type="EMBL" id="JAMTCK010000001">
    <property type="protein sequence ID" value="MCP2163533.1"/>
    <property type="molecule type" value="Genomic_DNA"/>
</dbReference>
<dbReference type="Gene3D" id="1.10.630.10">
    <property type="entry name" value="Cytochrome P450"/>
    <property type="match status" value="1"/>
</dbReference>
<dbReference type="RefSeq" id="WP_253766254.1">
    <property type="nucleotide sequence ID" value="NZ_JAMTCK010000001.1"/>
</dbReference>
<dbReference type="InterPro" id="IPR050121">
    <property type="entry name" value="Cytochrome_P450_monoxygenase"/>
</dbReference>
<proteinExistence type="inferred from homology"/>
<accession>A0AAE3G944</accession>
<dbReference type="PANTHER" id="PTHR24305">
    <property type="entry name" value="CYTOCHROME P450"/>
    <property type="match status" value="1"/>
</dbReference>
<dbReference type="AlphaFoldDB" id="A0AAE3G944"/>
<dbReference type="GO" id="GO:0004497">
    <property type="term" value="F:monooxygenase activity"/>
    <property type="evidence" value="ECO:0007669"/>
    <property type="project" value="InterPro"/>
</dbReference>
<name>A0AAE3G944_9PSEU</name>
<protein>
    <submittedName>
        <fullName evidence="2">Cytochrome P450</fullName>
    </submittedName>
</protein>
<dbReference type="PANTHER" id="PTHR24305:SF166">
    <property type="entry name" value="CYTOCHROME P450 12A4, MITOCHONDRIAL-RELATED"/>
    <property type="match status" value="1"/>
</dbReference>
<dbReference type="InterPro" id="IPR036396">
    <property type="entry name" value="Cyt_P450_sf"/>
</dbReference>
<dbReference type="Pfam" id="PF00067">
    <property type="entry name" value="p450"/>
    <property type="match status" value="1"/>
</dbReference>
<gene>
    <name evidence="2" type="ORF">LX83_000373</name>
</gene>
<reference evidence="2" key="1">
    <citation type="submission" date="2022-06" db="EMBL/GenBank/DDBJ databases">
        <title>Genomic Encyclopedia of Archaeal and Bacterial Type Strains, Phase II (KMG-II): from individual species to whole genera.</title>
        <authorList>
            <person name="Goeker M."/>
        </authorList>
    </citation>
    <scope>NUCLEOTIDE SEQUENCE</scope>
    <source>
        <strain evidence="2">DSM 43935</strain>
    </source>
</reference>